<reference evidence="3 4" key="1">
    <citation type="journal article" date="2015" name="Sci. Rep.">
        <title>Genome of the facultative scuticociliatosis pathogen Pseudocohnilembus persalinus provides insight into its virulence through horizontal gene transfer.</title>
        <authorList>
            <person name="Xiong J."/>
            <person name="Wang G."/>
            <person name="Cheng J."/>
            <person name="Tian M."/>
            <person name="Pan X."/>
            <person name="Warren A."/>
            <person name="Jiang C."/>
            <person name="Yuan D."/>
            <person name="Miao W."/>
        </authorList>
    </citation>
    <scope>NUCLEOTIDE SEQUENCE [LARGE SCALE GENOMIC DNA]</scope>
    <source>
        <strain evidence="3">36N120E</strain>
    </source>
</reference>
<feature type="compositionally biased region" description="Basic and acidic residues" evidence="2">
    <location>
        <begin position="454"/>
        <end position="486"/>
    </location>
</feature>
<evidence type="ECO:0000313" key="3">
    <source>
        <dbReference type="EMBL" id="KRX01967.1"/>
    </source>
</evidence>
<feature type="compositionally biased region" description="Basic and acidic residues" evidence="2">
    <location>
        <begin position="426"/>
        <end position="441"/>
    </location>
</feature>
<feature type="compositionally biased region" description="Low complexity" evidence="2">
    <location>
        <begin position="547"/>
        <end position="567"/>
    </location>
</feature>
<dbReference type="AlphaFoldDB" id="A0A0V0QI73"/>
<feature type="compositionally biased region" description="Polar residues" evidence="2">
    <location>
        <begin position="288"/>
        <end position="297"/>
    </location>
</feature>
<comment type="caution">
    <text evidence="3">The sequence shown here is derived from an EMBL/GenBank/DDBJ whole genome shotgun (WGS) entry which is preliminary data.</text>
</comment>
<evidence type="ECO:0000256" key="1">
    <source>
        <dbReference type="SAM" id="Coils"/>
    </source>
</evidence>
<feature type="region of interest" description="Disordered" evidence="2">
    <location>
        <begin position="380"/>
        <end position="410"/>
    </location>
</feature>
<keyword evidence="1" id="KW-0175">Coiled coil</keyword>
<dbReference type="OMA" id="NICARTK"/>
<keyword evidence="4" id="KW-1185">Reference proteome</keyword>
<proteinExistence type="predicted"/>
<sequence length="1017" mass="120671">MDQTDIYLKNQSNKNFKISTQVNKKLLDKIQLEKNYGITTWSRNFKYIEIDTESLQSKWVDNNMDFQDTLQVLKDFNQELKQHQAQNLELKNGPWKLEFCNNLFTMLSEVIFTKDRVLQSSFAEKAKNWAIDQLIQLQNNGNADALDLEKLEKLKSQNKISFKTNVGKSISVQAEEGRARLKKIEQQKKLKPLKKNTFIDQTKSVRFNQTYQSQFEDTLQQQTQQQISEMEETEQKSQLQQQQDEEYCSFYDLSTMPRPVSSKVRRDNKLRPLTATTQPDSGKFHMRPSTSSTTQRPLSGAKLEKFVSQNWKEKVLQQQQTQQGRPVTAIGLGNRITSGSLNKANKKMRPESAVAFEGNYMEDTYKQDQQKKVFVEKLEEVEQEDEEEKQENEQFLAEDEGEGETHNLYKNQGVRDVLDVFFEQQEQKDEEELRRQEELKKQNPKQFLNNLGPHEYKEQVLRDYQCGHRTDHHDADPPYLKIEEYQTKQLKLPDPLEKKEEKDIKEEDCQMVFPKPYGYLPQQEFELPAEEEPQEEEQNNKNEENQIENADNAEDNQQGQDQDQDQNLEIIDMAGIDKPIEQQLLEQAEKEKEEEQKRKMMPRIPAFQDDKITSDPMNENLNKQFELRSNYQYYKPSDHPSEAKMEQLWVKNRNKEVQEKREEEEYIYFKNEWAKTKSRLEKEINRKYEQTKLGHNFEETKYKPKEYTNKELRQIGKQIDHTKPVFQDSIVREILKKEQIQKREEEMERQKERKKLKRMGIAQNDSPRSRAGWNEEDSQFQEQENNSKKQDNEFQFIDYDDEEDDEEGEESEEDFEDQFQMYDASHMPKNRPQSFKVHRDTNFNDLSNAQHQLVAKKQNSTHQRPQSSIIGLEQKMSNKRVEQTRNEYSKLIGIPTVQQEKEEEYRRKNLQSGLSIYGKVENPYKKQNRPFSAVFEKLPIEKYRDEQIDEIQNIKLRMARHKINIPFKDLQNALLIPEGAVGSKAEIMPKLGEYLPVNPFFKGKKKKKKKGKKGKKK</sequence>
<feature type="compositionally biased region" description="Acidic residues" evidence="2">
    <location>
        <begin position="381"/>
        <end position="402"/>
    </location>
</feature>
<protein>
    <submittedName>
        <fullName evidence="3">Uncharacterized protein</fullName>
    </submittedName>
</protein>
<feature type="compositionally biased region" description="Acidic residues" evidence="2">
    <location>
        <begin position="798"/>
        <end position="817"/>
    </location>
</feature>
<name>A0A0V0QI73_PSEPJ</name>
<feature type="region of interest" description="Disordered" evidence="2">
    <location>
        <begin position="258"/>
        <end position="301"/>
    </location>
</feature>
<dbReference type="Proteomes" id="UP000054937">
    <property type="component" value="Unassembled WGS sequence"/>
</dbReference>
<feature type="compositionally biased region" description="Basic and acidic residues" evidence="2">
    <location>
        <begin position="587"/>
        <end position="598"/>
    </location>
</feature>
<evidence type="ECO:0000313" key="4">
    <source>
        <dbReference type="Proteomes" id="UP000054937"/>
    </source>
</evidence>
<feature type="coiled-coil region" evidence="1">
    <location>
        <begin position="66"/>
        <end position="93"/>
    </location>
</feature>
<dbReference type="EMBL" id="LDAU01000159">
    <property type="protein sequence ID" value="KRX01967.1"/>
    <property type="molecule type" value="Genomic_DNA"/>
</dbReference>
<gene>
    <name evidence="3" type="ORF">PPERSA_07612</name>
</gene>
<organism evidence="3 4">
    <name type="scientific">Pseudocohnilembus persalinus</name>
    <name type="common">Ciliate</name>
    <dbReference type="NCBI Taxonomy" id="266149"/>
    <lineage>
        <taxon>Eukaryota</taxon>
        <taxon>Sar</taxon>
        <taxon>Alveolata</taxon>
        <taxon>Ciliophora</taxon>
        <taxon>Intramacronucleata</taxon>
        <taxon>Oligohymenophorea</taxon>
        <taxon>Scuticociliatia</taxon>
        <taxon>Philasterida</taxon>
        <taxon>Pseudocohnilembidae</taxon>
        <taxon>Pseudocohnilembus</taxon>
    </lineage>
</organism>
<feature type="region of interest" description="Disordered" evidence="2">
    <location>
        <begin position="426"/>
        <end position="617"/>
    </location>
</feature>
<evidence type="ECO:0000256" key="2">
    <source>
        <dbReference type="SAM" id="MobiDB-lite"/>
    </source>
</evidence>
<feature type="compositionally biased region" description="Acidic residues" evidence="2">
    <location>
        <begin position="527"/>
        <end position="537"/>
    </location>
</feature>
<dbReference type="InParanoid" id="A0A0V0QI73"/>
<feature type="compositionally biased region" description="Basic and acidic residues" evidence="2">
    <location>
        <begin position="736"/>
        <end position="751"/>
    </location>
</feature>
<feature type="compositionally biased region" description="Basic and acidic residues" evidence="2">
    <location>
        <begin position="494"/>
        <end position="508"/>
    </location>
</feature>
<feature type="region of interest" description="Disordered" evidence="2">
    <location>
        <begin position="736"/>
        <end position="820"/>
    </location>
</feature>
<accession>A0A0V0QI73</accession>